<dbReference type="SUPFAM" id="SSF48371">
    <property type="entry name" value="ARM repeat"/>
    <property type="match status" value="2"/>
</dbReference>
<dbReference type="InterPro" id="IPR045206">
    <property type="entry name" value="Maestro_heat-like_prot"/>
</dbReference>
<dbReference type="InterPro" id="IPR055408">
    <property type="entry name" value="HEAT_MROH2B-like"/>
</dbReference>
<dbReference type="InterPro" id="IPR011989">
    <property type="entry name" value="ARM-like"/>
</dbReference>
<evidence type="ECO:0000256" key="2">
    <source>
        <dbReference type="SAM" id="MobiDB-lite"/>
    </source>
</evidence>
<feature type="region of interest" description="Disordered" evidence="2">
    <location>
        <begin position="1"/>
        <end position="28"/>
    </location>
</feature>
<keyword evidence="8" id="KW-1185">Reference proteome</keyword>
<evidence type="ECO:0000259" key="6">
    <source>
        <dbReference type="Pfam" id="PF23227"/>
    </source>
</evidence>
<dbReference type="Pfam" id="PF23221">
    <property type="entry name" value="HEAT_MROH2B_1st"/>
    <property type="match status" value="1"/>
</dbReference>
<dbReference type="PANTHER" id="PTHR23120:SF44">
    <property type="entry name" value="MAESTRO HEAT-LIKE REPEAT-CONTAINING PROTEIN FAMILY MEMBER 1"/>
    <property type="match status" value="1"/>
</dbReference>
<protein>
    <submittedName>
        <fullName evidence="7">Maestro heat like repeat family member 1</fullName>
    </submittedName>
</protein>
<dbReference type="InterPro" id="IPR055406">
    <property type="entry name" value="HEAT_Maestro"/>
</dbReference>
<feature type="region of interest" description="Disordered" evidence="2">
    <location>
        <begin position="837"/>
        <end position="857"/>
    </location>
</feature>
<reference evidence="7" key="2">
    <citation type="submission" date="2025-08" db="UniProtKB">
        <authorList>
            <consortium name="Ensembl"/>
        </authorList>
    </citation>
    <scope>IDENTIFICATION</scope>
</reference>
<organism evidence="7 8">
    <name type="scientific">Corvus moneduloides</name>
    <name type="common">New Caledonian crow</name>
    <dbReference type="NCBI Taxonomy" id="1196302"/>
    <lineage>
        <taxon>Eukaryota</taxon>
        <taxon>Metazoa</taxon>
        <taxon>Chordata</taxon>
        <taxon>Craniata</taxon>
        <taxon>Vertebrata</taxon>
        <taxon>Euteleostomi</taxon>
        <taxon>Archelosauria</taxon>
        <taxon>Archosauria</taxon>
        <taxon>Dinosauria</taxon>
        <taxon>Saurischia</taxon>
        <taxon>Theropoda</taxon>
        <taxon>Coelurosauria</taxon>
        <taxon>Aves</taxon>
        <taxon>Neognathae</taxon>
        <taxon>Neoaves</taxon>
        <taxon>Telluraves</taxon>
        <taxon>Australaves</taxon>
        <taxon>Passeriformes</taxon>
        <taxon>Corvoidea</taxon>
        <taxon>Corvidae</taxon>
        <taxon>Corvus</taxon>
    </lineage>
</organism>
<dbReference type="Pfam" id="PF23227">
    <property type="entry name" value="HEAT_MROH2B_C"/>
    <property type="match status" value="1"/>
</dbReference>
<dbReference type="Pfam" id="PF23210">
    <property type="entry name" value="HEAT_Maestro_2"/>
    <property type="match status" value="1"/>
</dbReference>
<feature type="domain" description="Maestro-like HEAT-repeats" evidence="3">
    <location>
        <begin position="1006"/>
        <end position="1172"/>
    </location>
</feature>
<dbReference type="InterPro" id="IPR016024">
    <property type="entry name" value="ARM-type_fold"/>
</dbReference>
<evidence type="ECO:0000259" key="3">
    <source>
        <dbReference type="Pfam" id="PF21047"/>
    </source>
</evidence>
<keyword evidence="1" id="KW-0677">Repeat</keyword>
<dbReference type="Gene3D" id="1.25.10.10">
    <property type="entry name" value="Leucine-rich Repeat Variant"/>
    <property type="match status" value="2"/>
</dbReference>
<evidence type="ECO:0000256" key="1">
    <source>
        <dbReference type="ARBA" id="ARBA00022737"/>
    </source>
</evidence>
<evidence type="ECO:0000313" key="7">
    <source>
        <dbReference type="Ensembl" id="ENSCMUP00000029265.1"/>
    </source>
</evidence>
<reference evidence="7" key="3">
    <citation type="submission" date="2025-09" db="UniProtKB">
        <authorList>
            <consortium name="Ensembl"/>
        </authorList>
    </citation>
    <scope>IDENTIFICATION</scope>
</reference>
<feature type="domain" description="MROH2B-like N-terminal HEAT-repeats" evidence="5">
    <location>
        <begin position="79"/>
        <end position="293"/>
    </location>
</feature>
<feature type="domain" description="MROH2B-like HEAT-repeats" evidence="4">
    <location>
        <begin position="296"/>
        <end position="897"/>
    </location>
</feature>
<dbReference type="InterPro" id="IPR056282">
    <property type="entry name" value="MROH2B-like_N_HEAT"/>
</dbReference>
<evidence type="ECO:0000259" key="4">
    <source>
        <dbReference type="Pfam" id="PF23210"/>
    </source>
</evidence>
<gene>
    <name evidence="7" type="primary">MROH1</name>
</gene>
<proteinExistence type="predicted"/>
<evidence type="ECO:0000313" key="8">
    <source>
        <dbReference type="Proteomes" id="UP000694553"/>
    </source>
</evidence>
<sequence length="1682" mass="185697">MLRNSCSNRESQSLGLEEKPREDGGAPLEWEEGLGIWGGLEDPGVGIPGIATLAGLAVTLMDATTDKDPEVQEQIHDSLCSLGDADPEEILDACGEYLRQHEKLPYPFRVIVLRSMESVIRKHLGELRKGPAAAAAALASHEMTKSKVGTGWQEAASDVLVEIGKRFLNKVMEEVLGKFQPGILPHPFVLRTFAELAAANVFGMVPFLNSILGTLLPMLGMARADPAKCALQRFSESIQEYLANLDQAPDPTIRRDAFSQEIGAAFELLFSAWLQHREAKVRLAVVAALGPMSSLLPEEKLEEQLPKLLPGILGLYKKHPEPFPISKSLCQILESSVAIGSRSLEAQLEPLLGTLLLQVGNSRREFPLWNPPLWQFPPLKSPGFPPFPGCSFPDRLLLFLLPKSESGSERVRVASLLILRQIINSAPSQLEPKKSFIVSSLKFPLQDGSNKVKRALLQLLSSMAPRGYLEQPGAEALLEFLVRQCALPPAAPPGIPEADPEDPTSDSIRSISVSTLLLLSTTVDRMSHVLWPFLLQFLIPAQFGAALTPLCRSLTFLALKNREEQPENALSFPLSFPLFPLFQVVSSQPFLGNGRGAAALRLLQALRLHPDLENLWNKEIPLLLEHLEEGSGMGSPTFQFLRESLAAIPEKSWICPLVSEMFRQLRGSDGSQLEKNFLYRSMGTALGACPSKELVRKQLQELLENARYREEAEREGLASCFGICARDHLEETLEKLEEFLKSDVFKKSLGLFSIFKDRSEAEPEKLRSGLVLCYGRVAEAAPPELLRSRLESPILENLLQLGHTKVSPARLRHGSGTDAALKLSLARSISMIGRALGSSGSGSGNGSGNGSGCRNQPGSIARKAELVMLMEFLKAEPPEALRTRLRQGALGTCTHLVYPWQRRRRRSLRKRDLGMGMGLGLRNSRISPRSQHLGPWLKSPRARERRRAVALASALLEFFLEELHGSVSARIGVGIPGILGIFWRIFWGFFRDFFGTFWDFLGIPGILFHVPGFSRDHRDELLEALGSLKAGLENADGSVLFRTCSRVASAIGMRIPPEQLLSLLLALFEGLEDPDGNCSRAASVIINSLLRERGGILREKVPELLAVIHSRLEALEPEPLRRGLQQSVLVLALQHPGAVLRCLLGASLPFDSHTCAMWRALGTEPSLTSQILEQLLETLSREIPYKESKSFLLGSGSERVATPLPLAATCALDELMSVPEAAAAVLERFPNLFQSLLLRLGCSVGVQLPKFLQGREKRSQHGSAPRSLQPCSCALETLKAMLERAGNDDVVRDVGSAGGWELMGIPERHHDGIALLAGAMARLCGPRLPRIVRSLIPVLGSVFECQRVTSTAFLAELLNHNVVNDLILLEPLLDALTALEKDSCLLVRILALRGLGNVASGCPEKIRRHGSQLLASMVNGMDDKDDPNNLVALEAMSSLSKLLDHLEERDVQSMLLHVAIRIRPFFDSEQPDLRRSSIVLFGNLSRFGRADSEVFSEQVLNGLVTLLLHLQDPCPDVVKACKFALRMCGPCLGCEGLREMFGNHLREERGLHYGEFINDVCKFLMRSHPALLSRLISTNLFYFKSPWRELRAAAPMFIGFLVLHVDEEQGQQVDLDQLISGEWKFPNSQRIRSPIPRDGDLRDWGFPEGRRSKGILLPPETPELWEHWEYPPFPPPPKETSN</sequence>
<reference evidence="8" key="1">
    <citation type="submission" date="2019-10" db="EMBL/GenBank/DDBJ databases">
        <title>Corvus moneduloides (New Caledonian crow) genome, bCorMon1, primary haplotype.</title>
        <authorList>
            <person name="Rutz C."/>
            <person name="Fungtammasan C."/>
            <person name="Mountcastle J."/>
            <person name="Formenti G."/>
            <person name="Chow W."/>
            <person name="Howe K."/>
            <person name="Steele M.P."/>
            <person name="Fernandes J."/>
            <person name="Gilbert M.T.P."/>
            <person name="Fedrigo O."/>
            <person name="Jarvis E.D."/>
            <person name="Gemmell N."/>
        </authorList>
    </citation>
    <scope>NUCLEOTIDE SEQUENCE [LARGE SCALE GENOMIC DNA]</scope>
</reference>
<feature type="compositionally biased region" description="Polar residues" evidence="2">
    <location>
        <begin position="1"/>
        <end position="14"/>
    </location>
</feature>
<dbReference type="InterPro" id="IPR048465">
    <property type="entry name" value="Maestro-like_HEAT"/>
</dbReference>
<feature type="compositionally biased region" description="Gly residues" evidence="2">
    <location>
        <begin position="839"/>
        <end position="851"/>
    </location>
</feature>
<feature type="domain" description="Maestro/Maestro-like HEAT-repeats" evidence="6">
    <location>
        <begin position="1373"/>
        <end position="1620"/>
    </location>
</feature>
<dbReference type="Ensembl" id="ENSCMUT00000037051.1">
    <property type="protein sequence ID" value="ENSCMUP00000029265.1"/>
    <property type="gene ID" value="ENSCMUG00000018329.1"/>
</dbReference>
<accession>A0A8U7NZK0</accession>
<dbReference type="GO" id="GO:0005737">
    <property type="term" value="C:cytoplasm"/>
    <property type="evidence" value="ECO:0007669"/>
    <property type="project" value="TreeGrafter"/>
</dbReference>
<dbReference type="Pfam" id="PF21047">
    <property type="entry name" value="HEAT_Maestro"/>
    <property type="match status" value="1"/>
</dbReference>
<evidence type="ECO:0000259" key="5">
    <source>
        <dbReference type="Pfam" id="PF23221"/>
    </source>
</evidence>
<dbReference type="Proteomes" id="UP000694553">
    <property type="component" value="Unassembled WGS sequence"/>
</dbReference>
<name>A0A8U7NZK0_CORMO</name>
<dbReference type="PANTHER" id="PTHR23120">
    <property type="entry name" value="MAESTRO-RELATED HEAT DOMAIN-CONTAINING"/>
    <property type="match status" value="1"/>
</dbReference>
<dbReference type="OMA" id="EVYIKAM"/>